<accession>A0A645JGQ6</accession>
<protein>
    <submittedName>
        <fullName evidence="1">Uncharacterized protein</fullName>
    </submittedName>
</protein>
<sequence>MFGPNYQRFREARELIANGGGYTINNYEELENKLNNLLENNAPGIIAGNYVKQNSGATDIIISRLKKNI</sequence>
<evidence type="ECO:0000313" key="1">
    <source>
        <dbReference type="EMBL" id="MPN59534.1"/>
    </source>
</evidence>
<gene>
    <name evidence="1" type="ORF">SDC9_207255</name>
</gene>
<reference evidence="1" key="1">
    <citation type="submission" date="2019-08" db="EMBL/GenBank/DDBJ databases">
        <authorList>
            <person name="Kucharzyk K."/>
            <person name="Murdoch R.W."/>
            <person name="Higgins S."/>
            <person name="Loffler F."/>
        </authorList>
    </citation>
    <scope>NUCLEOTIDE SEQUENCE</scope>
</reference>
<proteinExistence type="predicted"/>
<dbReference type="EMBL" id="VSSQ01133650">
    <property type="protein sequence ID" value="MPN59534.1"/>
    <property type="molecule type" value="Genomic_DNA"/>
</dbReference>
<comment type="caution">
    <text evidence="1">The sequence shown here is derived from an EMBL/GenBank/DDBJ whole genome shotgun (WGS) entry which is preliminary data.</text>
</comment>
<name>A0A645JGQ6_9ZZZZ</name>
<dbReference type="Gene3D" id="3.40.50.2000">
    <property type="entry name" value="Glycogen Phosphorylase B"/>
    <property type="match status" value="1"/>
</dbReference>
<dbReference type="AlphaFoldDB" id="A0A645JGQ6"/>
<organism evidence="1">
    <name type="scientific">bioreactor metagenome</name>
    <dbReference type="NCBI Taxonomy" id="1076179"/>
    <lineage>
        <taxon>unclassified sequences</taxon>
        <taxon>metagenomes</taxon>
        <taxon>ecological metagenomes</taxon>
    </lineage>
</organism>